<gene>
    <name evidence="1" type="ORF">MTR67_030915</name>
</gene>
<sequence>MGLLVFIGGLCETLATLLLL</sequence>
<organism evidence="1 2">
    <name type="scientific">Solanum verrucosum</name>
    <dbReference type="NCBI Taxonomy" id="315347"/>
    <lineage>
        <taxon>Eukaryota</taxon>
        <taxon>Viridiplantae</taxon>
        <taxon>Streptophyta</taxon>
        <taxon>Embryophyta</taxon>
        <taxon>Tracheophyta</taxon>
        <taxon>Spermatophyta</taxon>
        <taxon>Magnoliopsida</taxon>
        <taxon>eudicotyledons</taxon>
        <taxon>Gunneridae</taxon>
        <taxon>Pentapetalae</taxon>
        <taxon>asterids</taxon>
        <taxon>lamiids</taxon>
        <taxon>Solanales</taxon>
        <taxon>Solanaceae</taxon>
        <taxon>Solanoideae</taxon>
        <taxon>Solaneae</taxon>
        <taxon>Solanum</taxon>
    </lineage>
</organism>
<proteinExistence type="predicted"/>
<evidence type="ECO:0000313" key="1">
    <source>
        <dbReference type="EMBL" id="WMV37530.1"/>
    </source>
</evidence>
<name>A0AAF0U1H5_SOLVR</name>
<reference evidence="1" key="1">
    <citation type="submission" date="2023-08" db="EMBL/GenBank/DDBJ databases">
        <title>A de novo genome assembly of Solanum verrucosum Schlechtendal, a Mexican diploid species geographically isolated from the other diploid A-genome species in potato relatives.</title>
        <authorList>
            <person name="Hosaka K."/>
        </authorList>
    </citation>
    <scope>NUCLEOTIDE SEQUENCE</scope>
    <source>
        <tissue evidence="1">Young leaves</tissue>
    </source>
</reference>
<dbReference type="Proteomes" id="UP001234989">
    <property type="component" value="Chromosome 7"/>
</dbReference>
<keyword evidence="2" id="KW-1185">Reference proteome</keyword>
<protein>
    <submittedName>
        <fullName evidence="1">Uncharacterized protein</fullName>
    </submittedName>
</protein>
<dbReference type="EMBL" id="CP133618">
    <property type="protein sequence ID" value="WMV37530.1"/>
    <property type="molecule type" value="Genomic_DNA"/>
</dbReference>
<evidence type="ECO:0000313" key="2">
    <source>
        <dbReference type="Proteomes" id="UP001234989"/>
    </source>
</evidence>
<dbReference type="AlphaFoldDB" id="A0AAF0U1H5"/>
<accession>A0AAF0U1H5</accession>